<accession>X1K859</accession>
<evidence type="ECO:0000313" key="1">
    <source>
        <dbReference type="EMBL" id="GAH78268.1"/>
    </source>
</evidence>
<dbReference type="EMBL" id="BARW01012528">
    <property type="protein sequence ID" value="GAI84914.1"/>
    <property type="molecule type" value="Genomic_DNA"/>
</dbReference>
<proteinExistence type="predicted"/>
<sequence>MALNITGRNLYFKSGIDNKQLKKDSKEAQREISGMTGKVKKAGNSMAKALKTAFKFIIGAVVVKKIIDIGKALFKAGSQAEEIRSKFEVTFQGIGEEADKTAEALAKGFGLA</sequence>
<evidence type="ECO:0000313" key="2">
    <source>
        <dbReference type="EMBL" id="GAI84914.1"/>
    </source>
</evidence>
<gene>
    <name evidence="1" type="ORF">S03H2_66129</name>
    <name evidence="2" type="ORF">S12H4_23541</name>
</gene>
<comment type="caution">
    <text evidence="1">The sequence shown here is derived from an EMBL/GenBank/DDBJ whole genome shotgun (WGS) entry which is preliminary data.</text>
</comment>
<organism evidence="1">
    <name type="scientific">marine sediment metagenome</name>
    <dbReference type="NCBI Taxonomy" id="412755"/>
    <lineage>
        <taxon>unclassified sequences</taxon>
        <taxon>metagenomes</taxon>
        <taxon>ecological metagenomes</taxon>
    </lineage>
</organism>
<protein>
    <submittedName>
        <fullName evidence="1">Uncharacterized protein</fullName>
    </submittedName>
</protein>
<dbReference type="EMBL" id="BARU01043143">
    <property type="protein sequence ID" value="GAH78268.1"/>
    <property type="molecule type" value="Genomic_DNA"/>
</dbReference>
<name>X1K859_9ZZZZ</name>
<dbReference type="AlphaFoldDB" id="X1K859"/>
<reference evidence="1" key="1">
    <citation type="journal article" date="2014" name="Front. Microbiol.">
        <title>High frequency of phylogenetically diverse reductive dehalogenase-homologous genes in deep subseafloor sedimentary metagenomes.</title>
        <authorList>
            <person name="Kawai M."/>
            <person name="Futagami T."/>
            <person name="Toyoda A."/>
            <person name="Takaki Y."/>
            <person name="Nishi S."/>
            <person name="Hori S."/>
            <person name="Arai W."/>
            <person name="Tsubouchi T."/>
            <person name="Morono Y."/>
            <person name="Uchiyama I."/>
            <person name="Ito T."/>
            <person name="Fujiyama A."/>
            <person name="Inagaki F."/>
            <person name="Takami H."/>
        </authorList>
    </citation>
    <scope>NUCLEOTIDE SEQUENCE</scope>
    <source>
        <strain evidence="1">Expedition CK06-06</strain>
    </source>
</reference>
<feature type="non-terminal residue" evidence="1">
    <location>
        <position position="112"/>
    </location>
</feature>